<gene>
    <name evidence="1" type="ORF">BaRGS_00025617</name>
</gene>
<comment type="caution">
    <text evidence="1">The sequence shown here is derived from an EMBL/GenBank/DDBJ whole genome shotgun (WGS) entry which is preliminary data.</text>
</comment>
<dbReference type="EMBL" id="JACVVK020000232">
    <property type="protein sequence ID" value="KAK7483121.1"/>
    <property type="molecule type" value="Genomic_DNA"/>
</dbReference>
<dbReference type="Proteomes" id="UP001519460">
    <property type="component" value="Unassembled WGS sequence"/>
</dbReference>
<feature type="non-terminal residue" evidence="1">
    <location>
        <position position="1"/>
    </location>
</feature>
<protein>
    <submittedName>
        <fullName evidence="1">Uncharacterized protein</fullName>
    </submittedName>
</protein>
<dbReference type="AlphaFoldDB" id="A0ABD0K7V2"/>
<keyword evidence="2" id="KW-1185">Reference proteome</keyword>
<sequence>GHDQREHQISSFKLNVQKSPPANARHAALIVPPVRMLECCAQVLRLVSFCRSAEAELFPE</sequence>
<organism evidence="1 2">
    <name type="scientific">Batillaria attramentaria</name>
    <dbReference type="NCBI Taxonomy" id="370345"/>
    <lineage>
        <taxon>Eukaryota</taxon>
        <taxon>Metazoa</taxon>
        <taxon>Spiralia</taxon>
        <taxon>Lophotrochozoa</taxon>
        <taxon>Mollusca</taxon>
        <taxon>Gastropoda</taxon>
        <taxon>Caenogastropoda</taxon>
        <taxon>Sorbeoconcha</taxon>
        <taxon>Cerithioidea</taxon>
        <taxon>Batillariidae</taxon>
        <taxon>Batillaria</taxon>
    </lineage>
</organism>
<evidence type="ECO:0000313" key="2">
    <source>
        <dbReference type="Proteomes" id="UP001519460"/>
    </source>
</evidence>
<evidence type="ECO:0000313" key="1">
    <source>
        <dbReference type="EMBL" id="KAK7483121.1"/>
    </source>
</evidence>
<reference evidence="1 2" key="1">
    <citation type="journal article" date="2023" name="Sci. Data">
        <title>Genome assembly of the Korean intertidal mud-creeper Batillaria attramentaria.</title>
        <authorList>
            <person name="Patra A.K."/>
            <person name="Ho P.T."/>
            <person name="Jun S."/>
            <person name="Lee S.J."/>
            <person name="Kim Y."/>
            <person name="Won Y.J."/>
        </authorList>
    </citation>
    <scope>NUCLEOTIDE SEQUENCE [LARGE SCALE GENOMIC DNA]</scope>
    <source>
        <strain evidence="1">Wonlab-2016</strain>
    </source>
</reference>
<name>A0ABD0K7V2_9CAEN</name>
<accession>A0ABD0K7V2</accession>
<proteinExistence type="predicted"/>